<dbReference type="Gene3D" id="1.10.630.10">
    <property type="entry name" value="Cytochrome P450"/>
    <property type="match status" value="1"/>
</dbReference>
<comment type="caution">
    <text evidence="8">The sequence shown here is derived from an EMBL/GenBank/DDBJ whole genome shotgun (WGS) entry which is preliminary data.</text>
</comment>
<dbReference type="SUPFAM" id="SSF48264">
    <property type="entry name" value="Cytochrome P450"/>
    <property type="match status" value="1"/>
</dbReference>
<dbReference type="Pfam" id="PF00067">
    <property type="entry name" value="p450"/>
    <property type="match status" value="1"/>
</dbReference>
<keyword evidence="6 7" id="KW-0503">Monooxygenase</keyword>
<dbReference type="FunFam" id="1.10.630.10:FF:000018">
    <property type="entry name" value="Cytochrome P450 monooxygenase"/>
    <property type="match status" value="1"/>
</dbReference>
<dbReference type="GO" id="GO:0004497">
    <property type="term" value="F:monooxygenase activity"/>
    <property type="evidence" value="ECO:0007669"/>
    <property type="project" value="UniProtKB-KW"/>
</dbReference>
<dbReference type="GO" id="GO:0005506">
    <property type="term" value="F:iron ion binding"/>
    <property type="evidence" value="ECO:0007669"/>
    <property type="project" value="InterPro"/>
</dbReference>
<dbReference type="PROSITE" id="PS00086">
    <property type="entry name" value="CYTOCHROME_P450"/>
    <property type="match status" value="1"/>
</dbReference>
<gene>
    <name evidence="8" type="ORF">EHT87_25575</name>
</gene>
<keyword evidence="5 7" id="KW-0408">Iron</keyword>
<dbReference type="AlphaFoldDB" id="A0A3P1CF02"/>
<proteinExistence type="inferred from homology"/>
<dbReference type="GO" id="GO:0016705">
    <property type="term" value="F:oxidoreductase activity, acting on paired donors, with incorporation or reduction of molecular oxygen"/>
    <property type="evidence" value="ECO:0007669"/>
    <property type="project" value="InterPro"/>
</dbReference>
<dbReference type="Proteomes" id="UP000274271">
    <property type="component" value="Unassembled WGS sequence"/>
</dbReference>
<dbReference type="PRINTS" id="PR00359">
    <property type="entry name" value="BP450"/>
</dbReference>
<reference evidence="8 9" key="1">
    <citation type="submission" date="2018-11" db="EMBL/GenBank/DDBJ databases">
        <authorList>
            <person name="Zhou Z."/>
            <person name="Wang G."/>
        </authorList>
    </citation>
    <scope>NUCLEOTIDE SEQUENCE [LARGE SCALE GENOMIC DNA]</scope>
    <source>
        <strain evidence="8 9">KCTC42998</strain>
    </source>
</reference>
<accession>A0A3P1CF02</accession>
<dbReference type="InterPro" id="IPR002397">
    <property type="entry name" value="Cyt_P450_B"/>
</dbReference>
<evidence type="ECO:0000313" key="9">
    <source>
        <dbReference type="Proteomes" id="UP000274271"/>
    </source>
</evidence>
<evidence type="ECO:0000256" key="7">
    <source>
        <dbReference type="RuleBase" id="RU000461"/>
    </source>
</evidence>
<dbReference type="PANTHER" id="PTHR46696">
    <property type="entry name" value="P450, PUTATIVE (EUROFUNG)-RELATED"/>
    <property type="match status" value="1"/>
</dbReference>
<sequence length="451" mass="51055">MAWHGHRPVDFLGNARHCQPFRLVSRCVSTLPNPIPMNAPATQGTLMGKGLSTLWAPFSPANRLNPYPMYQALRELDPVHQLKTGDWVVSRYADVCTVLMDKRFDVIDMPSYFRYKTLEINDTVVDLYATYQASYNWLLYLRRPMHGRTREMVMKIWPTLNFADCVRTVLAELAGQMAQKAAIDLIDDFAKPLPVMVISRLMGFPETHLEELKYWGERLATVFEPMLSRNEMVEINQAAAAFLAFVDDCITAHEQKPADTMIGKLMAQRTVDGESIDRADLISLIANLFVAGEETTRNLIGNGFAALTAFPEQYERLRQQPELLKPAVEEMLRYDSPVQITSRMALEDAEVSGQLIRAGEQIYVCLGSADRDERQFDSPDQLDITRLKNKHLAFGYGSHFCLGASLARMQGMMAFQLLLDQFPTLRADLPNAVQRKNLLLRGFGTLPTVRV</sequence>
<dbReference type="InterPro" id="IPR001128">
    <property type="entry name" value="Cyt_P450"/>
</dbReference>
<dbReference type="GO" id="GO:0020037">
    <property type="term" value="F:heme binding"/>
    <property type="evidence" value="ECO:0007669"/>
    <property type="project" value="InterPro"/>
</dbReference>
<evidence type="ECO:0000256" key="6">
    <source>
        <dbReference type="ARBA" id="ARBA00023033"/>
    </source>
</evidence>
<name>A0A3P1CF02_9BACT</name>
<organism evidence="8 9">
    <name type="scientific">Larkinella knui</name>
    <dbReference type="NCBI Taxonomy" id="2025310"/>
    <lineage>
        <taxon>Bacteria</taxon>
        <taxon>Pseudomonadati</taxon>
        <taxon>Bacteroidota</taxon>
        <taxon>Cytophagia</taxon>
        <taxon>Cytophagales</taxon>
        <taxon>Spirosomataceae</taxon>
        <taxon>Larkinella</taxon>
    </lineage>
</organism>
<dbReference type="CDD" id="cd20625">
    <property type="entry name" value="CYP164-like"/>
    <property type="match status" value="1"/>
</dbReference>
<evidence type="ECO:0000256" key="2">
    <source>
        <dbReference type="ARBA" id="ARBA00022617"/>
    </source>
</evidence>
<evidence type="ECO:0000313" key="8">
    <source>
        <dbReference type="EMBL" id="RRB11838.1"/>
    </source>
</evidence>
<keyword evidence="9" id="KW-1185">Reference proteome</keyword>
<keyword evidence="2 7" id="KW-0349">Heme</keyword>
<evidence type="ECO:0000256" key="4">
    <source>
        <dbReference type="ARBA" id="ARBA00023002"/>
    </source>
</evidence>
<dbReference type="OrthoDB" id="9801155at2"/>
<dbReference type="InterPro" id="IPR017972">
    <property type="entry name" value="Cyt_P450_CS"/>
</dbReference>
<dbReference type="InterPro" id="IPR036396">
    <property type="entry name" value="Cyt_P450_sf"/>
</dbReference>
<comment type="similarity">
    <text evidence="1 7">Belongs to the cytochrome P450 family.</text>
</comment>
<protein>
    <submittedName>
        <fullName evidence="8">Cytochrome P450</fullName>
    </submittedName>
</protein>
<dbReference type="EMBL" id="RQJP01000005">
    <property type="protein sequence ID" value="RRB11838.1"/>
    <property type="molecule type" value="Genomic_DNA"/>
</dbReference>
<evidence type="ECO:0000256" key="5">
    <source>
        <dbReference type="ARBA" id="ARBA00023004"/>
    </source>
</evidence>
<dbReference type="PANTHER" id="PTHR46696:SF1">
    <property type="entry name" value="CYTOCHROME P450 YJIB-RELATED"/>
    <property type="match status" value="1"/>
</dbReference>
<evidence type="ECO:0000256" key="3">
    <source>
        <dbReference type="ARBA" id="ARBA00022723"/>
    </source>
</evidence>
<keyword evidence="3 7" id="KW-0479">Metal-binding</keyword>
<evidence type="ECO:0000256" key="1">
    <source>
        <dbReference type="ARBA" id="ARBA00010617"/>
    </source>
</evidence>
<keyword evidence="4 7" id="KW-0560">Oxidoreductase</keyword>